<feature type="region of interest" description="Disordered" evidence="1">
    <location>
        <begin position="89"/>
        <end position="124"/>
    </location>
</feature>
<dbReference type="Gramene" id="KXG35467">
    <property type="protein sequence ID" value="KXG35467"/>
    <property type="gene ID" value="SORBI_3002G178200"/>
</dbReference>
<keyword evidence="3" id="KW-1185">Reference proteome</keyword>
<protein>
    <submittedName>
        <fullName evidence="2">Uncharacterized protein</fullName>
    </submittedName>
</protein>
<gene>
    <name evidence="2" type="ORF">SORBI_3002G178200</name>
</gene>
<dbReference type="AlphaFoldDB" id="A0A1B6QC23"/>
<reference evidence="2 3" key="1">
    <citation type="journal article" date="2009" name="Nature">
        <title>The Sorghum bicolor genome and the diversification of grasses.</title>
        <authorList>
            <person name="Paterson A.H."/>
            <person name="Bowers J.E."/>
            <person name="Bruggmann R."/>
            <person name="Dubchak I."/>
            <person name="Grimwood J."/>
            <person name="Gundlach H."/>
            <person name="Haberer G."/>
            <person name="Hellsten U."/>
            <person name="Mitros T."/>
            <person name="Poliakov A."/>
            <person name="Schmutz J."/>
            <person name="Spannagl M."/>
            <person name="Tang H."/>
            <person name="Wang X."/>
            <person name="Wicker T."/>
            <person name="Bharti A.K."/>
            <person name="Chapman J."/>
            <person name="Feltus F.A."/>
            <person name="Gowik U."/>
            <person name="Grigoriev I.V."/>
            <person name="Lyons E."/>
            <person name="Maher C.A."/>
            <person name="Martis M."/>
            <person name="Narechania A."/>
            <person name="Otillar R.P."/>
            <person name="Penning B.W."/>
            <person name="Salamov A.A."/>
            <person name="Wang Y."/>
            <person name="Zhang L."/>
            <person name="Carpita N.C."/>
            <person name="Freeling M."/>
            <person name="Gingle A.R."/>
            <person name="Hash C.T."/>
            <person name="Keller B."/>
            <person name="Klein P."/>
            <person name="Kresovich S."/>
            <person name="McCann M.C."/>
            <person name="Ming R."/>
            <person name="Peterson D.G."/>
            <person name="Mehboob-ur-Rahman"/>
            <person name="Ware D."/>
            <person name="Westhoff P."/>
            <person name="Mayer K.F."/>
            <person name="Messing J."/>
            <person name="Rokhsar D.S."/>
        </authorList>
    </citation>
    <scope>NUCLEOTIDE SEQUENCE [LARGE SCALE GENOMIC DNA]</scope>
    <source>
        <strain evidence="3">cv. BTx623</strain>
    </source>
</reference>
<evidence type="ECO:0000313" key="3">
    <source>
        <dbReference type="Proteomes" id="UP000000768"/>
    </source>
</evidence>
<accession>A0A1B6QC23</accession>
<evidence type="ECO:0000313" key="2">
    <source>
        <dbReference type="EMBL" id="KXG35467.1"/>
    </source>
</evidence>
<evidence type="ECO:0000256" key="1">
    <source>
        <dbReference type="SAM" id="MobiDB-lite"/>
    </source>
</evidence>
<reference evidence="3" key="2">
    <citation type="journal article" date="2018" name="Plant J.">
        <title>The Sorghum bicolor reference genome: improved assembly, gene annotations, a transcriptome atlas, and signatures of genome organization.</title>
        <authorList>
            <person name="McCormick R.F."/>
            <person name="Truong S.K."/>
            <person name="Sreedasyam A."/>
            <person name="Jenkins J."/>
            <person name="Shu S."/>
            <person name="Sims D."/>
            <person name="Kennedy M."/>
            <person name="Amirebrahimi M."/>
            <person name="Weers B.D."/>
            <person name="McKinley B."/>
            <person name="Mattison A."/>
            <person name="Morishige D.T."/>
            <person name="Grimwood J."/>
            <person name="Schmutz J."/>
            <person name="Mullet J.E."/>
        </authorList>
    </citation>
    <scope>NUCLEOTIDE SEQUENCE [LARGE SCALE GENOMIC DNA]</scope>
    <source>
        <strain evidence="3">cv. BTx623</strain>
    </source>
</reference>
<dbReference type="InParanoid" id="A0A1B6QC23"/>
<dbReference type="EMBL" id="CM000761">
    <property type="protein sequence ID" value="KXG35467.1"/>
    <property type="molecule type" value="Genomic_DNA"/>
</dbReference>
<proteinExistence type="predicted"/>
<name>A0A1B6QC23_SORBI</name>
<dbReference type="Proteomes" id="UP000000768">
    <property type="component" value="Chromosome 2"/>
</dbReference>
<organism evidence="2 3">
    <name type="scientific">Sorghum bicolor</name>
    <name type="common">Sorghum</name>
    <name type="synonym">Sorghum vulgare</name>
    <dbReference type="NCBI Taxonomy" id="4558"/>
    <lineage>
        <taxon>Eukaryota</taxon>
        <taxon>Viridiplantae</taxon>
        <taxon>Streptophyta</taxon>
        <taxon>Embryophyta</taxon>
        <taxon>Tracheophyta</taxon>
        <taxon>Spermatophyta</taxon>
        <taxon>Magnoliopsida</taxon>
        <taxon>Liliopsida</taxon>
        <taxon>Poales</taxon>
        <taxon>Poaceae</taxon>
        <taxon>PACMAD clade</taxon>
        <taxon>Panicoideae</taxon>
        <taxon>Andropogonodae</taxon>
        <taxon>Andropogoneae</taxon>
        <taxon>Sorghinae</taxon>
        <taxon>Sorghum</taxon>
    </lineage>
</organism>
<sequence length="124" mass="13722">MQPMKKLTTHFPPSYSTVCPTLGHKTRHHQTPSSYAHPFSFAHHHLAPTTRYSCFCIERIPTALGAPRRQHHHHFQGLLDTHATASRGLLDSKRSLRRCHPDGLSTANNAAAPKGSSTPAPPLH</sequence>